<dbReference type="Gene3D" id="2.30.110.10">
    <property type="entry name" value="Electron Transport, Fmn-binding Protein, Chain A"/>
    <property type="match status" value="1"/>
</dbReference>
<comment type="caution">
    <text evidence="3">The sequence shown here is derived from an EMBL/GenBank/DDBJ whole genome shotgun (WGS) entry which is preliminary data.</text>
</comment>
<accession>A0ABP4E700</accession>
<reference evidence="4" key="1">
    <citation type="journal article" date="2019" name="Int. J. Syst. Evol. Microbiol.">
        <title>The Global Catalogue of Microorganisms (GCM) 10K type strain sequencing project: providing services to taxonomists for standard genome sequencing and annotation.</title>
        <authorList>
            <consortium name="The Broad Institute Genomics Platform"/>
            <consortium name="The Broad Institute Genome Sequencing Center for Infectious Disease"/>
            <person name="Wu L."/>
            <person name="Ma J."/>
        </authorList>
    </citation>
    <scope>NUCLEOTIDE SEQUENCE [LARGE SCALE GENOMIC DNA]</scope>
    <source>
        <strain evidence="4">JCM 13002</strain>
    </source>
</reference>
<evidence type="ECO:0000256" key="1">
    <source>
        <dbReference type="SAM" id="MobiDB-lite"/>
    </source>
</evidence>
<dbReference type="SUPFAM" id="SSF50475">
    <property type="entry name" value="FMN-binding split barrel"/>
    <property type="match status" value="1"/>
</dbReference>
<keyword evidence="4" id="KW-1185">Reference proteome</keyword>
<name>A0ABP4E700_9ACTN</name>
<dbReference type="RefSeq" id="WP_344624786.1">
    <property type="nucleotide sequence ID" value="NZ_BAAALD010000034.1"/>
</dbReference>
<dbReference type="InterPro" id="IPR010982">
    <property type="entry name" value="Lambda_DNA-bd_dom_sf"/>
</dbReference>
<dbReference type="CDD" id="cd00093">
    <property type="entry name" value="HTH_XRE"/>
    <property type="match status" value="1"/>
</dbReference>
<evidence type="ECO:0000313" key="3">
    <source>
        <dbReference type="EMBL" id="GAA1090299.1"/>
    </source>
</evidence>
<feature type="compositionally biased region" description="Basic and acidic residues" evidence="1">
    <location>
        <begin position="1"/>
        <end position="14"/>
    </location>
</feature>
<dbReference type="Pfam" id="PF12900">
    <property type="entry name" value="Pyridox_ox_2"/>
    <property type="match status" value="1"/>
</dbReference>
<dbReference type="InterPro" id="IPR024747">
    <property type="entry name" value="Pyridox_Oxase-rel"/>
</dbReference>
<dbReference type="InterPro" id="IPR001387">
    <property type="entry name" value="Cro/C1-type_HTH"/>
</dbReference>
<dbReference type="Gene3D" id="1.10.260.40">
    <property type="entry name" value="lambda repressor-like DNA-binding domains"/>
    <property type="match status" value="1"/>
</dbReference>
<organism evidence="3 4">
    <name type="scientific">Kitasatospora arboriphila</name>
    <dbReference type="NCBI Taxonomy" id="258052"/>
    <lineage>
        <taxon>Bacteria</taxon>
        <taxon>Bacillati</taxon>
        <taxon>Actinomycetota</taxon>
        <taxon>Actinomycetes</taxon>
        <taxon>Kitasatosporales</taxon>
        <taxon>Streptomycetaceae</taxon>
        <taxon>Kitasatospora</taxon>
    </lineage>
</organism>
<feature type="domain" description="HTH cro/C1-type" evidence="2">
    <location>
        <begin position="32"/>
        <end position="87"/>
    </location>
</feature>
<evidence type="ECO:0000259" key="2">
    <source>
        <dbReference type="SMART" id="SM00530"/>
    </source>
</evidence>
<dbReference type="SUPFAM" id="SSF47413">
    <property type="entry name" value="lambda repressor-like DNA-binding domains"/>
    <property type="match status" value="1"/>
</dbReference>
<dbReference type="EMBL" id="BAAALD010000034">
    <property type="protein sequence ID" value="GAA1090299.1"/>
    <property type="molecule type" value="Genomic_DNA"/>
</dbReference>
<gene>
    <name evidence="3" type="ORF">GCM10009663_37530</name>
</gene>
<dbReference type="SMART" id="SM00530">
    <property type="entry name" value="HTH_XRE"/>
    <property type="match status" value="1"/>
</dbReference>
<dbReference type="InterPro" id="IPR012349">
    <property type="entry name" value="Split_barrel_FMN-bd"/>
</dbReference>
<sequence>MNDNARPEPGRDPGGDPSQGPDEPDRAAIARRIGERRDALGLTEAELAAKAGMATRYLQHLAEAGPAFDPGGFLRLASALGLSHRELVEGRTDEAPGRAAAPEHPVLIRLTVRECWDRIGDHGVGRVAVPAGPGPAVLPVNYVVDAGTVAYRTVPHSAAAPDSGTALSFQIDRIDERLSRGWSVLLAGTAEHVTAHEEIDRLAGHPGSEPWSGGDNPLWIRIRPTRVTGRRVGSL</sequence>
<protein>
    <submittedName>
        <fullName evidence="3">Pyridoxamine 5'-phosphate oxidase family protein</fullName>
    </submittedName>
</protein>
<evidence type="ECO:0000313" key="4">
    <source>
        <dbReference type="Proteomes" id="UP001499987"/>
    </source>
</evidence>
<dbReference type="Proteomes" id="UP001499987">
    <property type="component" value="Unassembled WGS sequence"/>
</dbReference>
<feature type="region of interest" description="Disordered" evidence="1">
    <location>
        <begin position="1"/>
        <end position="26"/>
    </location>
</feature>
<dbReference type="Pfam" id="PF01381">
    <property type="entry name" value="HTH_3"/>
    <property type="match status" value="1"/>
</dbReference>
<proteinExistence type="predicted"/>